<keyword evidence="12" id="KW-1185">Reference proteome</keyword>
<reference evidence="11 12" key="1">
    <citation type="submission" date="2024-07" db="EMBL/GenBank/DDBJ databases">
        <title>Section-level genome sequencing and comparative genomics of Aspergillus sections Usti and Cavernicolus.</title>
        <authorList>
            <consortium name="Lawrence Berkeley National Laboratory"/>
            <person name="Nybo J.L."/>
            <person name="Vesth T.C."/>
            <person name="Theobald S."/>
            <person name="Frisvad J.C."/>
            <person name="Larsen T.O."/>
            <person name="Kjaerboelling I."/>
            <person name="Rothschild-Mancinelli K."/>
            <person name="Lyhne E.K."/>
            <person name="Kogle M.E."/>
            <person name="Barry K."/>
            <person name="Clum A."/>
            <person name="Na H."/>
            <person name="Ledsgaard L."/>
            <person name="Lin J."/>
            <person name="Lipzen A."/>
            <person name="Kuo A."/>
            <person name="Riley R."/>
            <person name="Mondo S."/>
            <person name="LaButti K."/>
            <person name="Haridas S."/>
            <person name="Pangalinan J."/>
            <person name="Salamov A.A."/>
            <person name="Simmons B.A."/>
            <person name="Magnuson J.K."/>
            <person name="Chen J."/>
            <person name="Drula E."/>
            <person name="Henrissat B."/>
            <person name="Wiebenga A."/>
            <person name="Lubbers R.J."/>
            <person name="Gomes A.C."/>
            <person name="Makela M.R."/>
            <person name="Stajich J."/>
            <person name="Grigoriev I.V."/>
            <person name="Mortensen U.H."/>
            <person name="De vries R.P."/>
            <person name="Baker S.E."/>
            <person name="Andersen M.R."/>
        </authorList>
    </citation>
    <scope>NUCLEOTIDE SEQUENCE [LARGE SCALE GENOMIC DNA]</scope>
    <source>
        <strain evidence="11 12">CBS 600.67</strain>
    </source>
</reference>
<dbReference type="SUPFAM" id="SSF103473">
    <property type="entry name" value="MFS general substrate transporter"/>
    <property type="match status" value="1"/>
</dbReference>
<feature type="region of interest" description="Disordered" evidence="8">
    <location>
        <begin position="1"/>
        <end position="21"/>
    </location>
</feature>
<comment type="subcellular location">
    <subcellularLocation>
        <location evidence="1">Membrane</location>
        <topology evidence="1">Multi-pass membrane protein</topology>
    </subcellularLocation>
</comment>
<evidence type="ECO:0000256" key="4">
    <source>
        <dbReference type="ARBA" id="ARBA00022692"/>
    </source>
</evidence>
<feature type="transmembrane region" description="Helical" evidence="9">
    <location>
        <begin position="190"/>
        <end position="210"/>
    </location>
</feature>
<keyword evidence="5 9" id="KW-1133">Transmembrane helix</keyword>
<keyword evidence="4 9" id="KW-0812">Transmembrane</keyword>
<evidence type="ECO:0000256" key="1">
    <source>
        <dbReference type="ARBA" id="ARBA00004141"/>
    </source>
</evidence>
<evidence type="ECO:0000256" key="9">
    <source>
        <dbReference type="SAM" id="Phobius"/>
    </source>
</evidence>
<feature type="compositionally biased region" description="Basic and acidic residues" evidence="8">
    <location>
        <begin position="7"/>
        <end position="21"/>
    </location>
</feature>
<proteinExistence type="inferred from homology"/>
<dbReference type="InterPro" id="IPR003663">
    <property type="entry name" value="Sugar/inositol_transpt"/>
</dbReference>
<feature type="transmembrane region" description="Helical" evidence="9">
    <location>
        <begin position="443"/>
        <end position="461"/>
    </location>
</feature>
<organism evidence="11 12">
    <name type="scientific">Aspergillus cavernicola</name>
    <dbReference type="NCBI Taxonomy" id="176166"/>
    <lineage>
        <taxon>Eukaryota</taxon>
        <taxon>Fungi</taxon>
        <taxon>Dikarya</taxon>
        <taxon>Ascomycota</taxon>
        <taxon>Pezizomycotina</taxon>
        <taxon>Eurotiomycetes</taxon>
        <taxon>Eurotiomycetidae</taxon>
        <taxon>Eurotiales</taxon>
        <taxon>Aspergillaceae</taxon>
        <taxon>Aspergillus</taxon>
        <taxon>Aspergillus subgen. Nidulantes</taxon>
    </lineage>
</organism>
<protein>
    <submittedName>
        <fullName evidence="11">General substrate transporter</fullName>
    </submittedName>
</protein>
<feature type="transmembrane region" description="Helical" evidence="9">
    <location>
        <begin position="56"/>
        <end position="78"/>
    </location>
</feature>
<evidence type="ECO:0000256" key="3">
    <source>
        <dbReference type="ARBA" id="ARBA00022448"/>
    </source>
</evidence>
<name>A0ABR4HFW9_9EURO</name>
<sequence length="509" mass="56054">MANANPEPEKETGASSDMLEHVRSKEDVEIRDVDARLQELARAAPPFYKNRNLLTLYLLMIPGCLVPAVTLGFDGAMMNGLQAVETWIDYFGNPSGSILGLMTAILSVGAICGTPFISPLGDRFGRRWGIWFGSAVMAVGGIIQGSSVHMAMFLVSRFFIGFGLVFANTYAPILIGELAHPKDRQVVTSLYQTSWYVGAIAAAWVTFGTFDMPNEWAWRIPSLLQALPAFITMVGVFFLPESPRWLIANGRAADAKKILVERHANGCAGDPLVELEYAEMKSVIEADMATETPWKALIATPGNRRRLLLMIMLGCFSQWSGNGLVSYYLVQVLETVGISSRKNQSIINGSLMIWNWFCATGSAFLTAKIRRRTQFLISTAGMLAIFAAQTLCAGLFNESNNHAAGNTVIAMLFLFYTFYNLAFNALLYSYPVEVLPYPIRAKGFSVLMFCGKAANFVNALVNPIGLDAIGWKYYFVYVGWLAVETVCVYLYFVETKGPSLEAIAALFDK</sequence>
<feature type="transmembrane region" description="Helical" evidence="9">
    <location>
        <begin position="349"/>
        <end position="367"/>
    </location>
</feature>
<dbReference type="InterPro" id="IPR050360">
    <property type="entry name" value="MFS_Sugar_Transporters"/>
</dbReference>
<feature type="transmembrane region" description="Helical" evidence="9">
    <location>
        <begin position="408"/>
        <end position="431"/>
    </location>
</feature>
<feature type="transmembrane region" description="Helical" evidence="9">
    <location>
        <begin position="158"/>
        <end position="178"/>
    </location>
</feature>
<dbReference type="NCBIfam" id="TIGR00879">
    <property type="entry name" value="SP"/>
    <property type="match status" value="1"/>
</dbReference>
<dbReference type="PROSITE" id="PS50850">
    <property type="entry name" value="MFS"/>
    <property type="match status" value="1"/>
</dbReference>
<evidence type="ECO:0000256" key="7">
    <source>
        <dbReference type="RuleBase" id="RU003346"/>
    </source>
</evidence>
<feature type="transmembrane region" description="Helical" evidence="9">
    <location>
        <begin position="129"/>
        <end position="152"/>
    </location>
</feature>
<gene>
    <name evidence="11" type="ORF">BDW59DRAFT_177958</name>
</gene>
<feature type="transmembrane region" description="Helical" evidence="9">
    <location>
        <begin position="216"/>
        <end position="239"/>
    </location>
</feature>
<dbReference type="InterPro" id="IPR020846">
    <property type="entry name" value="MFS_dom"/>
</dbReference>
<feature type="domain" description="Major facilitator superfamily (MFS) profile" evidence="10">
    <location>
        <begin position="60"/>
        <end position="496"/>
    </location>
</feature>
<evidence type="ECO:0000256" key="8">
    <source>
        <dbReference type="SAM" id="MobiDB-lite"/>
    </source>
</evidence>
<evidence type="ECO:0000259" key="10">
    <source>
        <dbReference type="PROSITE" id="PS50850"/>
    </source>
</evidence>
<dbReference type="PANTHER" id="PTHR48022">
    <property type="entry name" value="PLASTIDIC GLUCOSE TRANSPORTER 4"/>
    <property type="match status" value="1"/>
</dbReference>
<dbReference type="Proteomes" id="UP001610335">
    <property type="component" value="Unassembled WGS sequence"/>
</dbReference>
<feature type="transmembrane region" description="Helical" evidence="9">
    <location>
        <begin position="374"/>
        <end position="396"/>
    </location>
</feature>
<dbReference type="Gene3D" id="1.20.1250.20">
    <property type="entry name" value="MFS general substrate transporter like domains"/>
    <property type="match status" value="1"/>
</dbReference>
<keyword evidence="6 9" id="KW-0472">Membrane</keyword>
<comment type="caution">
    <text evidence="11">The sequence shown here is derived from an EMBL/GenBank/DDBJ whole genome shotgun (WGS) entry which is preliminary data.</text>
</comment>
<evidence type="ECO:0000256" key="6">
    <source>
        <dbReference type="ARBA" id="ARBA00023136"/>
    </source>
</evidence>
<accession>A0ABR4HFW9</accession>
<keyword evidence="3 7" id="KW-0813">Transport</keyword>
<feature type="transmembrane region" description="Helical" evidence="9">
    <location>
        <begin position="98"/>
        <end position="117"/>
    </location>
</feature>
<comment type="similarity">
    <text evidence="2 7">Belongs to the major facilitator superfamily. Sugar transporter (TC 2.A.1.1) family.</text>
</comment>
<evidence type="ECO:0000256" key="2">
    <source>
        <dbReference type="ARBA" id="ARBA00010992"/>
    </source>
</evidence>
<feature type="transmembrane region" description="Helical" evidence="9">
    <location>
        <begin position="473"/>
        <end position="492"/>
    </location>
</feature>
<dbReference type="InterPro" id="IPR036259">
    <property type="entry name" value="MFS_trans_sf"/>
</dbReference>
<dbReference type="Pfam" id="PF00083">
    <property type="entry name" value="Sugar_tr"/>
    <property type="match status" value="1"/>
</dbReference>
<dbReference type="InterPro" id="IPR005828">
    <property type="entry name" value="MFS_sugar_transport-like"/>
</dbReference>
<feature type="transmembrane region" description="Helical" evidence="9">
    <location>
        <begin position="307"/>
        <end position="329"/>
    </location>
</feature>
<evidence type="ECO:0000313" key="11">
    <source>
        <dbReference type="EMBL" id="KAL2814384.1"/>
    </source>
</evidence>
<dbReference type="EMBL" id="JBFXLS010000127">
    <property type="protein sequence ID" value="KAL2814384.1"/>
    <property type="molecule type" value="Genomic_DNA"/>
</dbReference>
<dbReference type="PANTHER" id="PTHR48022:SF64">
    <property type="entry name" value="MAJOR FACILITATOR SUPERFAMILY (MFS) PROFILE DOMAIN-CONTAINING PROTEIN"/>
    <property type="match status" value="1"/>
</dbReference>
<evidence type="ECO:0000313" key="12">
    <source>
        <dbReference type="Proteomes" id="UP001610335"/>
    </source>
</evidence>
<evidence type="ECO:0000256" key="5">
    <source>
        <dbReference type="ARBA" id="ARBA00022989"/>
    </source>
</evidence>